<dbReference type="Proteomes" id="UP001295794">
    <property type="component" value="Unassembled WGS sequence"/>
</dbReference>
<proteinExistence type="predicted"/>
<evidence type="ECO:0000313" key="1">
    <source>
        <dbReference type="EMBL" id="CAK5267666.1"/>
    </source>
</evidence>
<protein>
    <submittedName>
        <fullName evidence="1">Uncharacterized protein</fullName>
    </submittedName>
</protein>
<evidence type="ECO:0000313" key="2">
    <source>
        <dbReference type="Proteomes" id="UP001295794"/>
    </source>
</evidence>
<organism evidence="1 2">
    <name type="scientific">Mycena citricolor</name>
    <dbReference type="NCBI Taxonomy" id="2018698"/>
    <lineage>
        <taxon>Eukaryota</taxon>
        <taxon>Fungi</taxon>
        <taxon>Dikarya</taxon>
        <taxon>Basidiomycota</taxon>
        <taxon>Agaricomycotina</taxon>
        <taxon>Agaricomycetes</taxon>
        <taxon>Agaricomycetidae</taxon>
        <taxon>Agaricales</taxon>
        <taxon>Marasmiineae</taxon>
        <taxon>Mycenaceae</taxon>
        <taxon>Mycena</taxon>
    </lineage>
</organism>
<sequence length="84" mass="9466">MQCSVGGPALIQKRVHARDITIELSVGRSTNPQLRVHLLVPKLIVRQAQPRFPGWNQFAFPRDFDLCARELRQADFPSAGEEAI</sequence>
<keyword evidence="2" id="KW-1185">Reference proteome</keyword>
<name>A0AAD2H1U8_9AGAR</name>
<comment type="caution">
    <text evidence="1">The sequence shown here is derived from an EMBL/GenBank/DDBJ whole genome shotgun (WGS) entry which is preliminary data.</text>
</comment>
<dbReference type="EMBL" id="CAVNYO010000130">
    <property type="protein sequence ID" value="CAK5267666.1"/>
    <property type="molecule type" value="Genomic_DNA"/>
</dbReference>
<accession>A0AAD2H1U8</accession>
<reference evidence="1" key="1">
    <citation type="submission" date="2023-11" db="EMBL/GenBank/DDBJ databases">
        <authorList>
            <person name="De Vega J J."/>
            <person name="De Vega J J."/>
        </authorList>
    </citation>
    <scope>NUCLEOTIDE SEQUENCE</scope>
</reference>
<gene>
    <name evidence="1" type="ORF">MYCIT1_LOCUS10370</name>
</gene>
<dbReference type="AlphaFoldDB" id="A0AAD2H1U8"/>